<keyword evidence="5" id="KW-0482">Metalloprotease</keyword>
<evidence type="ECO:0000256" key="3">
    <source>
        <dbReference type="ARBA" id="ARBA00022801"/>
    </source>
</evidence>
<evidence type="ECO:0000313" key="8">
    <source>
        <dbReference type="EMBL" id="MCQ8102767.1"/>
    </source>
</evidence>
<name>A0ABT1TCD9_9GAMM</name>
<evidence type="ECO:0000259" key="7">
    <source>
        <dbReference type="PROSITE" id="PS50249"/>
    </source>
</evidence>
<evidence type="ECO:0000313" key="9">
    <source>
        <dbReference type="Proteomes" id="UP001524499"/>
    </source>
</evidence>
<keyword evidence="1" id="KW-0645">Protease</keyword>
<dbReference type="Pfam" id="PF04002">
    <property type="entry name" value="RadC"/>
    <property type="match status" value="1"/>
</dbReference>
<reference evidence="8 9" key="1">
    <citation type="submission" date="2022-07" db="EMBL/GenBank/DDBJ databases">
        <title>Methylomonas rivi sp. nov., Methylomonas rosea sp. nov., Methylomonas aureus sp. nov. and Methylomonas subterranea sp. nov., four novel methanotrophs isolated from a freshwater creek and the deep terrestrial subsurface.</title>
        <authorList>
            <person name="Abin C."/>
            <person name="Sankaranarayanan K."/>
            <person name="Garner C."/>
            <person name="Sindelar R."/>
            <person name="Kotary K."/>
            <person name="Garner R."/>
            <person name="Barclay S."/>
            <person name="Lawson P."/>
            <person name="Krumholz L."/>
        </authorList>
    </citation>
    <scope>NUCLEOTIDE SEQUENCE [LARGE SCALE GENOMIC DNA]</scope>
    <source>
        <strain evidence="8 9">SURF-2</strain>
    </source>
</reference>
<proteinExistence type="inferred from homology"/>
<evidence type="ECO:0000256" key="2">
    <source>
        <dbReference type="ARBA" id="ARBA00022723"/>
    </source>
</evidence>
<dbReference type="PROSITE" id="PS50249">
    <property type="entry name" value="MPN"/>
    <property type="match status" value="1"/>
</dbReference>
<protein>
    <submittedName>
        <fullName evidence="8">DNA repair protein RadC</fullName>
    </submittedName>
</protein>
<dbReference type="Gene3D" id="1.10.150.20">
    <property type="entry name" value="5' to 3' exonuclease, C-terminal subdomain"/>
    <property type="match status" value="1"/>
</dbReference>
<feature type="domain" description="MPN" evidence="7">
    <location>
        <begin position="102"/>
        <end position="224"/>
    </location>
</feature>
<evidence type="ECO:0000256" key="6">
    <source>
        <dbReference type="RuleBase" id="RU003797"/>
    </source>
</evidence>
<keyword evidence="3" id="KW-0378">Hydrolase</keyword>
<dbReference type="NCBIfam" id="TIGR00608">
    <property type="entry name" value="radc"/>
    <property type="match status" value="1"/>
</dbReference>
<organism evidence="8 9">
    <name type="scientific">Methylomonas subterranea</name>
    <dbReference type="NCBI Taxonomy" id="2952225"/>
    <lineage>
        <taxon>Bacteria</taxon>
        <taxon>Pseudomonadati</taxon>
        <taxon>Pseudomonadota</taxon>
        <taxon>Gammaproteobacteria</taxon>
        <taxon>Methylococcales</taxon>
        <taxon>Methylococcaceae</taxon>
        <taxon>Methylomonas</taxon>
    </lineage>
</organism>
<dbReference type="PANTHER" id="PTHR30471:SF3">
    <property type="entry name" value="UPF0758 PROTEIN YEES-RELATED"/>
    <property type="match status" value="1"/>
</dbReference>
<comment type="similarity">
    <text evidence="6">Belongs to the UPF0758 family.</text>
</comment>
<keyword evidence="4" id="KW-0862">Zinc</keyword>
<evidence type="ECO:0000256" key="1">
    <source>
        <dbReference type="ARBA" id="ARBA00022670"/>
    </source>
</evidence>
<dbReference type="InterPro" id="IPR020891">
    <property type="entry name" value="UPF0758_CS"/>
</dbReference>
<evidence type="ECO:0000256" key="4">
    <source>
        <dbReference type="ARBA" id="ARBA00022833"/>
    </source>
</evidence>
<dbReference type="InterPro" id="IPR001405">
    <property type="entry name" value="UPF0758"/>
</dbReference>
<dbReference type="Proteomes" id="UP001524499">
    <property type="component" value="Unassembled WGS sequence"/>
</dbReference>
<dbReference type="InterPro" id="IPR037518">
    <property type="entry name" value="MPN"/>
</dbReference>
<dbReference type="PANTHER" id="PTHR30471">
    <property type="entry name" value="DNA REPAIR PROTEIN RADC"/>
    <property type="match status" value="1"/>
</dbReference>
<keyword evidence="9" id="KW-1185">Reference proteome</keyword>
<dbReference type="RefSeq" id="WP_256600383.1">
    <property type="nucleotide sequence ID" value="NZ_JANIBJ010000002.1"/>
</dbReference>
<dbReference type="CDD" id="cd08071">
    <property type="entry name" value="MPN_DUF2466"/>
    <property type="match status" value="1"/>
</dbReference>
<dbReference type="PROSITE" id="PS01302">
    <property type="entry name" value="UPF0758"/>
    <property type="match status" value="1"/>
</dbReference>
<dbReference type="NCBIfam" id="NF000642">
    <property type="entry name" value="PRK00024.1"/>
    <property type="match status" value="1"/>
</dbReference>
<comment type="caution">
    <text evidence="8">The sequence shown here is derived from an EMBL/GenBank/DDBJ whole genome shotgun (WGS) entry which is preliminary data.</text>
</comment>
<accession>A0ABT1TCD9</accession>
<dbReference type="EMBL" id="JANIBJ010000002">
    <property type="protein sequence ID" value="MCQ8102767.1"/>
    <property type="molecule type" value="Genomic_DNA"/>
</dbReference>
<dbReference type="InterPro" id="IPR025657">
    <property type="entry name" value="RadC_JAB"/>
</dbReference>
<dbReference type="InterPro" id="IPR046778">
    <property type="entry name" value="UPF0758_N"/>
</dbReference>
<dbReference type="Gene3D" id="3.40.140.10">
    <property type="entry name" value="Cytidine Deaminase, domain 2"/>
    <property type="match status" value="1"/>
</dbReference>
<dbReference type="Pfam" id="PF20582">
    <property type="entry name" value="UPF0758_N"/>
    <property type="match status" value="1"/>
</dbReference>
<evidence type="ECO:0000256" key="5">
    <source>
        <dbReference type="ARBA" id="ARBA00023049"/>
    </source>
</evidence>
<gene>
    <name evidence="8" type="primary">radC</name>
    <name evidence="8" type="ORF">NP590_01515</name>
</gene>
<sequence length="224" mass="25131">MSIKDWPADERPREKLLQRGASALTDAELLAIFLRVGTQGKTAVDMARELLSEFGSLQALLAAEHERFCRSHGLGDAKYAQLQAVMEMARRHFAESLQRGNALTSPEITRAYLSAQLRGYSYEVFACLFLDNQHRVIQWEELFRGTIDGASVYPREVAKRALFHHAAAVIFAHNHPSGVNEPSQADRQITDKLKQALALFDIRVLDHFIVGDGQPYSFAEHGLI</sequence>
<keyword evidence="2" id="KW-0479">Metal-binding</keyword>
<dbReference type="SUPFAM" id="SSF47781">
    <property type="entry name" value="RuvA domain 2-like"/>
    <property type="match status" value="1"/>
</dbReference>
<dbReference type="InterPro" id="IPR010994">
    <property type="entry name" value="RuvA_2-like"/>
</dbReference>